<comment type="similarity">
    <text evidence="8">Belongs to the RNase Z family.</text>
</comment>
<evidence type="ECO:0000256" key="4">
    <source>
        <dbReference type="ARBA" id="ARBA00022723"/>
    </source>
</evidence>
<dbReference type="NCBIfam" id="NF000801">
    <property type="entry name" value="PRK00055.1-3"/>
    <property type="match status" value="1"/>
</dbReference>
<keyword evidence="4 8" id="KW-0479">Metal-binding</keyword>
<gene>
    <name evidence="8" type="primary">rnz</name>
    <name evidence="9" type="ORF">MMF97_11685</name>
</gene>
<keyword evidence="10" id="KW-1185">Reference proteome</keyword>
<keyword evidence="7 8" id="KW-0862">Zinc</keyword>
<dbReference type="Proteomes" id="UP001165460">
    <property type="component" value="Unassembled WGS sequence"/>
</dbReference>
<evidence type="ECO:0000313" key="10">
    <source>
        <dbReference type="Proteomes" id="UP001165460"/>
    </source>
</evidence>
<dbReference type="HAMAP" id="MF_01818">
    <property type="entry name" value="RNase_Z_BN"/>
    <property type="match status" value="1"/>
</dbReference>
<comment type="catalytic activity">
    <reaction evidence="8">
        <text>Endonucleolytic cleavage of RNA, removing extra 3' nucleotides from tRNA precursor, generating 3' termini of tRNAs. A 3'-hydroxy group is left at the tRNA terminus and a 5'-phosphoryl group is left at the trailer molecule.</text>
        <dbReference type="EC" id="3.1.26.11"/>
    </reaction>
</comment>
<evidence type="ECO:0000256" key="1">
    <source>
        <dbReference type="ARBA" id="ARBA00011738"/>
    </source>
</evidence>
<dbReference type="GO" id="GO:0042781">
    <property type="term" value="F:3'-tRNA processing endoribonuclease activity"/>
    <property type="evidence" value="ECO:0007669"/>
    <property type="project" value="UniProtKB-EC"/>
</dbReference>
<feature type="binding site" evidence="8">
    <location>
        <position position="270"/>
    </location>
    <ligand>
        <name>Zn(2+)</name>
        <dbReference type="ChEBI" id="CHEBI:29105"/>
        <label>2</label>
        <note>catalytic</note>
    </ligand>
</feature>
<keyword evidence="3 8" id="KW-0540">Nuclease</keyword>
<feature type="binding site" evidence="8">
    <location>
        <position position="67"/>
    </location>
    <ligand>
        <name>Zn(2+)</name>
        <dbReference type="ChEBI" id="CHEBI:29105"/>
        <label>2</label>
        <note>catalytic</note>
    </ligand>
</feature>
<feature type="binding site" evidence="8">
    <location>
        <position position="212"/>
    </location>
    <ligand>
        <name>Zn(2+)</name>
        <dbReference type="ChEBI" id="CHEBI:29105"/>
        <label>1</label>
        <note>catalytic</note>
    </ligand>
</feature>
<sequence>MKFELTILGSSSATPVYNRNQSAQLLNCNDSFYLIDCGEGTQQQLIKYNLKAAKIDHIFISHLHGDHFFGLIGLLSSMHLGGRKRTIHIYCPEPLKEILDIQFKYSETLLNFPIQYHFTHTDKPEVILKNQDIEVETIILNHRIPCTGFKFSQVKRLRKLIIEKLEADHIGKEYYHLIKRNKEVILPDGRIIKNEDYTIDSPRPRSYAYCSDTMFDTKYFNSIKHCDTLYHECTFLHELLERALSTHHTTALQAGEVAKINEVGKLIIGHFSSRYKVLQPLLDEAASIFENTELAKEGAIYQL</sequence>
<dbReference type="Gene3D" id="3.60.15.10">
    <property type="entry name" value="Ribonuclease Z/Hydroxyacylglutathione hydrolase-like"/>
    <property type="match status" value="1"/>
</dbReference>
<organism evidence="9 10">
    <name type="scientific">Pedobacter montanisoli</name>
    <dbReference type="NCBI Taxonomy" id="2923277"/>
    <lineage>
        <taxon>Bacteria</taxon>
        <taxon>Pseudomonadati</taxon>
        <taxon>Bacteroidota</taxon>
        <taxon>Sphingobacteriia</taxon>
        <taxon>Sphingobacteriales</taxon>
        <taxon>Sphingobacteriaceae</taxon>
        <taxon>Pedobacter</taxon>
    </lineage>
</organism>
<dbReference type="CDD" id="cd07717">
    <property type="entry name" value="RNaseZ_ZiPD-like_MBL-fold"/>
    <property type="match status" value="1"/>
</dbReference>
<evidence type="ECO:0000256" key="2">
    <source>
        <dbReference type="ARBA" id="ARBA00022694"/>
    </source>
</evidence>
<dbReference type="InterPro" id="IPR013471">
    <property type="entry name" value="RNase_Z/BN"/>
</dbReference>
<protein>
    <recommendedName>
        <fullName evidence="8">Ribonuclease Z</fullName>
        <shortName evidence="8">RNase Z</shortName>
        <ecNumber evidence="8">3.1.26.11</ecNumber>
    </recommendedName>
    <alternativeName>
        <fullName evidence="8">tRNA 3 endonuclease</fullName>
    </alternativeName>
    <alternativeName>
        <fullName evidence="8">tRNase Z</fullName>
    </alternativeName>
</protein>
<evidence type="ECO:0000256" key="6">
    <source>
        <dbReference type="ARBA" id="ARBA00022801"/>
    </source>
</evidence>
<feature type="binding site" evidence="8">
    <location>
        <position position="212"/>
    </location>
    <ligand>
        <name>Zn(2+)</name>
        <dbReference type="ChEBI" id="CHEBI:29105"/>
        <label>2</label>
        <note>catalytic</note>
    </ligand>
</feature>
<name>A0ABS9ZYL3_9SPHI</name>
<feature type="binding site" evidence="8">
    <location>
        <position position="62"/>
    </location>
    <ligand>
        <name>Zn(2+)</name>
        <dbReference type="ChEBI" id="CHEBI:29105"/>
        <label>1</label>
        <note>catalytic</note>
    </ligand>
</feature>
<dbReference type="InterPro" id="IPR036866">
    <property type="entry name" value="RibonucZ/Hydroxyglut_hydro"/>
</dbReference>
<reference evidence="9" key="1">
    <citation type="submission" date="2022-03" db="EMBL/GenBank/DDBJ databases">
        <authorList>
            <person name="Woo C.Y."/>
        </authorList>
    </citation>
    <scope>NUCLEOTIDE SEQUENCE</scope>
    <source>
        <strain evidence="9">CYS-01</strain>
    </source>
</reference>
<comment type="function">
    <text evidence="8">Zinc phosphodiesterase, which displays some tRNA 3'-processing endonuclease activity. Probably involved in tRNA maturation, by removing a 3'-trailer from precursor tRNA.</text>
</comment>
<evidence type="ECO:0000256" key="8">
    <source>
        <dbReference type="HAMAP-Rule" id="MF_01818"/>
    </source>
</evidence>
<evidence type="ECO:0000313" key="9">
    <source>
        <dbReference type="EMBL" id="MCJ0743377.1"/>
    </source>
</evidence>
<comment type="caution">
    <text evidence="9">The sequence shown here is derived from an EMBL/GenBank/DDBJ whole genome shotgun (WGS) entry which is preliminary data.</text>
</comment>
<evidence type="ECO:0000256" key="5">
    <source>
        <dbReference type="ARBA" id="ARBA00022759"/>
    </source>
</evidence>
<feature type="binding site" evidence="8">
    <location>
        <position position="64"/>
    </location>
    <ligand>
        <name>Zn(2+)</name>
        <dbReference type="ChEBI" id="CHEBI:29105"/>
        <label>1</label>
        <note>catalytic</note>
    </ligand>
</feature>
<dbReference type="EMBL" id="JALGBH010000002">
    <property type="protein sequence ID" value="MCJ0743377.1"/>
    <property type="molecule type" value="Genomic_DNA"/>
</dbReference>
<dbReference type="Pfam" id="PF23023">
    <property type="entry name" value="Anti-Pycsar_Apyc1"/>
    <property type="match status" value="1"/>
</dbReference>
<feature type="binding site" evidence="8">
    <location>
        <position position="66"/>
    </location>
    <ligand>
        <name>Zn(2+)</name>
        <dbReference type="ChEBI" id="CHEBI:29105"/>
        <label>2</label>
        <note>catalytic</note>
    </ligand>
</feature>
<comment type="subunit">
    <text evidence="1 8">Homodimer.</text>
</comment>
<feature type="active site" description="Proton acceptor" evidence="8">
    <location>
        <position position="66"/>
    </location>
</feature>
<evidence type="ECO:0000256" key="3">
    <source>
        <dbReference type="ARBA" id="ARBA00022722"/>
    </source>
</evidence>
<evidence type="ECO:0000256" key="7">
    <source>
        <dbReference type="ARBA" id="ARBA00022833"/>
    </source>
</evidence>
<feature type="binding site" evidence="8">
    <location>
        <position position="142"/>
    </location>
    <ligand>
        <name>Zn(2+)</name>
        <dbReference type="ChEBI" id="CHEBI:29105"/>
        <label>1</label>
        <note>catalytic</note>
    </ligand>
</feature>
<comment type="cofactor">
    <cofactor evidence="8">
        <name>Zn(2+)</name>
        <dbReference type="ChEBI" id="CHEBI:29105"/>
    </cofactor>
    <text evidence="8">Binds 2 Zn(2+) ions.</text>
</comment>
<keyword evidence="2 8" id="KW-0819">tRNA processing</keyword>
<dbReference type="SUPFAM" id="SSF56281">
    <property type="entry name" value="Metallo-hydrolase/oxidoreductase"/>
    <property type="match status" value="1"/>
</dbReference>
<dbReference type="PANTHER" id="PTHR46018">
    <property type="entry name" value="ZINC PHOSPHODIESTERASE ELAC PROTEIN 1"/>
    <property type="match status" value="1"/>
</dbReference>
<accession>A0ABS9ZYL3</accession>
<dbReference type="PANTHER" id="PTHR46018:SF2">
    <property type="entry name" value="ZINC PHOSPHODIESTERASE ELAC PROTEIN 1"/>
    <property type="match status" value="1"/>
</dbReference>
<keyword evidence="5 8" id="KW-0255">Endonuclease</keyword>
<keyword evidence="6 8" id="KW-0378">Hydrolase</keyword>
<dbReference type="EC" id="3.1.26.11" evidence="8"/>
<proteinExistence type="inferred from homology"/>
<dbReference type="RefSeq" id="WP_243362537.1">
    <property type="nucleotide sequence ID" value="NZ_JALGBH010000002.1"/>
</dbReference>